<dbReference type="RefSeq" id="WP_089808788.1">
    <property type="nucleotide sequence ID" value="NZ_FOYT01000002.1"/>
</dbReference>
<dbReference type="InterPro" id="IPR007404">
    <property type="entry name" value="YdjM-like"/>
</dbReference>
<feature type="transmembrane region" description="Helical" evidence="1">
    <location>
        <begin position="271"/>
        <end position="290"/>
    </location>
</feature>
<accession>A0A1I6I5Y8</accession>
<feature type="transmembrane region" description="Helical" evidence="1">
    <location>
        <begin position="191"/>
        <end position="208"/>
    </location>
</feature>
<reference evidence="3" key="1">
    <citation type="submission" date="2016-10" db="EMBL/GenBank/DDBJ databases">
        <authorList>
            <person name="Varghese N."/>
            <person name="Submissions S."/>
        </authorList>
    </citation>
    <scope>NUCLEOTIDE SEQUENCE [LARGE SCALE GENOMIC DNA]</scope>
    <source>
        <strain evidence="3">CGMCC 1.7736</strain>
    </source>
</reference>
<keyword evidence="3" id="KW-1185">Reference proteome</keyword>
<keyword evidence="1" id="KW-1133">Transmembrane helix</keyword>
<sequence>MFVGHEFLAFALAGSAARLAGRDARSALLAGGVAALCALLPDLDVAYGLGVYLLAVSDGVALSWDAFWGVANGVHRVVTHPLPVGVAATLCFASAVAVTRRVAGPPARGAPASAAGGLESIRRGRAEGASADAVTTLVVVALATVALVVAGTVVSTMANAGDGSAVVVAVTYLGAVGVAGAVVARRLRAGSALLAFAAGVGFLTHPFGDVLMAAPPPLLAPFAASPLTDRVVFSPDDTVNLLAVLFAEVATVWAGLLTYLHVTDRRLRDAFAGRAVVGVGYASAAFVLPRPTMVDAHYLGFTVVPLAVVVGATAFEGGVGPRTDRAIRGLATGLATLTVAGLAYLVTYLVA</sequence>
<dbReference type="AlphaFoldDB" id="A0A1I6I5Y8"/>
<feature type="transmembrane region" description="Helical" evidence="1">
    <location>
        <begin position="296"/>
        <end position="315"/>
    </location>
</feature>
<gene>
    <name evidence="2" type="ORF">SAMN04487947_2911</name>
</gene>
<dbReference type="OrthoDB" id="313450at2157"/>
<keyword evidence="1" id="KW-0472">Membrane</keyword>
<feature type="transmembrane region" description="Helical" evidence="1">
    <location>
        <begin position="133"/>
        <end position="158"/>
    </location>
</feature>
<keyword evidence="1" id="KW-0812">Transmembrane</keyword>
<feature type="transmembrane region" description="Helical" evidence="1">
    <location>
        <begin position="327"/>
        <end position="350"/>
    </location>
</feature>
<evidence type="ECO:0000256" key="1">
    <source>
        <dbReference type="SAM" id="Phobius"/>
    </source>
</evidence>
<keyword evidence="2" id="KW-0378">Hydrolase</keyword>
<organism evidence="2 3">
    <name type="scientific">Halogeometricum rufum</name>
    <dbReference type="NCBI Taxonomy" id="553469"/>
    <lineage>
        <taxon>Archaea</taxon>
        <taxon>Methanobacteriati</taxon>
        <taxon>Methanobacteriota</taxon>
        <taxon>Stenosarchaea group</taxon>
        <taxon>Halobacteria</taxon>
        <taxon>Halobacteriales</taxon>
        <taxon>Haloferacaceae</taxon>
        <taxon>Halogeometricum</taxon>
    </lineage>
</organism>
<dbReference type="Proteomes" id="UP000198531">
    <property type="component" value="Unassembled WGS sequence"/>
</dbReference>
<name>A0A1I6I5Y8_9EURY</name>
<dbReference type="Pfam" id="PF04307">
    <property type="entry name" value="YdjM"/>
    <property type="match status" value="1"/>
</dbReference>
<dbReference type="EMBL" id="FOYT01000002">
    <property type="protein sequence ID" value="SFR62058.1"/>
    <property type="molecule type" value="Genomic_DNA"/>
</dbReference>
<evidence type="ECO:0000313" key="2">
    <source>
        <dbReference type="EMBL" id="SFR62058.1"/>
    </source>
</evidence>
<dbReference type="GO" id="GO:0016787">
    <property type="term" value="F:hydrolase activity"/>
    <property type="evidence" value="ECO:0007669"/>
    <property type="project" value="UniProtKB-KW"/>
</dbReference>
<feature type="transmembrane region" description="Helical" evidence="1">
    <location>
        <begin position="164"/>
        <end position="184"/>
    </location>
</feature>
<evidence type="ECO:0000313" key="3">
    <source>
        <dbReference type="Proteomes" id="UP000198531"/>
    </source>
</evidence>
<proteinExistence type="predicted"/>
<feature type="transmembrane region" description="Helical" evidence="1">
    <location>
        <begin position="239"/>
        <end position="259"/>
    </location>
</feature>
<protein>
    <submittedName>
        <fullName evidence="2">LexA-binding, inner membrane-associated putative hydrolase</fullName>
    </submittedName>
</protein>